<accession>A0A521CPJ6</accession>
<keyword evidence="3" id="KW-1185">Reference proteome</keyword>
<dbReference type="RefSeq" id="WP_185938228.1">
    <property type="nucleotide sequence ID" value="NZ_FXTJ01000002.1"/>
</dbReference>
<dbReference type="GO" id="GO:0016787">
    <property type="term" value="F:hydrolase activity"/>
    <property type="evidence" value="ECO:0007669"/>
    <property type="project" value="UniProtKB-KW"/>
</dbReference>
<evidence type="ECO:0000313" key="3">
    <source>
        <dbReference type="Proteomes" id="UP000317484"/>
    </source>
</evidence>
<protein>
    <submittedName>
        <fullName evidence="2">Alpha/beta hydrolase family protein</fullName>
    </submittedName>
</protein>
<feature type="domain" description="AB hydrolase-1" evidence="1">
    <location>
        <begin position="24"/>
        <end position="246"/>
    </location>
</feature>
<dbReference type="InterPro" id="IPR000073">
    <property type="entry name" value="AB_hydrolase_1"/>
</dbReference>
<gene>
    <name evidence="2" type="ORF">SAMN06273567_102484</name>
</gene>
<evidence type="ECO:0000259" key="1">
    <source>
        <dbReference type="Pfam" id="PF12697"/>
    </source>
</evidence>
<sequence>MTEYVHTADGTRIAYDRVGAGQPLVLVGGAGQFRAVDPDTGELVAELAARGFDVVVHDRPGRGDSGGEPPFGLAGELAAIRALLDLLGGQAWLYGSSSGGAIALAAAAGLPGVERLFLWEVPLDEEGGTAGAEALAAVRALAAAGDREGIWRLWTEGMPPEWFEAMRSGPQWPLFERMAPTLEADAEALAWTQSAPRAQLWAPVTAHAVVLLGAQTFPFMADAADSIVASLASAERVEVPGRDHRWEAAGLADVLAASLPVSGGSAGSRSS</sequence>
<keyword evidence="2" id="KW-0378">Hydrolase</keyword>
<evidence type="ECO:0000313" key="2">
    <source>
        <dbReference type="EMBL" id="SMO60600.1"/>
    </source>
</evidence>
<name>A0A521CPJ6_9ACTN</name>
<proteinExistence type="predicted"/>
<dbReference type="InterPro" id="IPR029058">
    <property type="entry name" value="AB_hydrolase_fold"/>
</dbReference>
<dbReference type="Pfam" id="PF12697">
    <property type="entry name" value="Abhydrolase_6"/>
    <property type="match status" value="1"/>
</dbReference>
<organism evidence="2 3">
    <name type="scientific">Geodermatophilus aquaeductus</name>
    <dbReference type="NCBI Taxonomy" id="1564161"/>
    <lineage>
        <taxon>Bacteria</taxon>
        <taxon>Bacillati</taxon>
        <taxon>Actinomycetota</taxon>
        <taxon>Actinomycetes</taxon>
        <taxon>Geodermatophilales</taxon>
        <taxon>Geodermatophilaceae</taxon>
        <taxon>Geodermatophilus</taxon>
    </lineage>
</organism>
<reference evidence="2 3" key="1">
    <citation type="submission" date="2017-05" db="EMBL/GenBank/DDBJ databases">
        <authorList>
            <person name="Varghese N."/>
            <person name="Submissions S."/>
        </authorList>
    </citation>
    <scope>NUCLEOTIDE SEQUENCE [LARGE SCALE GENOMIC DNA]</scope>
    <source>
        <strain evidence="2 3">DSM 46834</strain>
    </source>
</reference>
<dbReference type="EMBL" id="FXTJ01000002">
    <property type="protein sequence ID" value="SMO60600.1"/>
    <property type="molecule type" value="Genomic_DNA"/>
</dbReference>
<dbReference type="AlphaFoldDB" id="A0A521CPJ6"/>
<dbReference type="SUPFAM" id="SSF53474">
    <property type="entry name" value="alpha/beta-Hydrolases"/>
    <property type="match status" value="1"/>
</dbReference>
<dbReference type="Proteomes" id="UP000317484">
    <property type="component" value="Unassembled WGS sequence"/>
</dbReference>
<dbReference type="Gene3D" id="3.40.50.1820">
    <property type="entry name" value="alpha/beta hydrolase"/>
    <property type="match status" value="1"/>
</dbReference>